<dbReference type="Pfam" id="PF07179">
    <property type="entry name" value="SseB"/>
    <property type="match status" value="1"/>
</dbReference>
<proteinExistence type="predicted"/>
<evidence type="ECO:0000313" key="3">
    <source>
        <dbReference type="EMBL" id="MFC7309595.1"/>
    </source>
</evidence>
<accession>A0ABW2JW13</accession>
<dbReference type="RefSeq" id="WP_381838655.1">
    <property type="nucleotide sequence ID" value="NZ_JBHTCF010000022.1"/>
</dbReference>
<evidence type="ECO:0000259" key="2">
    <source>
        <dbReference type="Pfam" id="PF07179"/>
    </source>
</evidence>
<gene>
    <name evidence="3" type="ORF">ACFQVC_35960</name>
</gene>
<protein>
    <submittedName>
        <fullName evidence="3">SseB family protein</fullName>
    </submittedName>
</protein>
<feature type="domain" description="SseB protein N-terminal" evidence="2">
    <location>
        <begin position="14"/>
        <end position="126"/>
    </location>
</feature>
<dbReference type="EMBL" id="JBHTCF010000022">
    <property type="protein sequence ID" value="MFC7309595.1"/>
    <property type="molecule type" value="Genomic_DNA"/>
</dbReference>
<evidence type="ECO:0000256" key="1">
    <source>
        <dbReference type="SAM" id="MobiDB-lite"/>
    </source>
</evidence>
<dbReference type="Proteomes" id="UP001596523">
    <property type="component" value="Unassembled WGS sequence"/>
</dbReference>
<feature type="compositionally biased region" description="Polar residues" evidence="1">
    <location>
        <begin position="1"/>
        <end position="12"/>
    </location>
</feature>
<name>A0ABW2JW13_9ACTN</name>
<evidence type="ECO:0000313" key="4">
    <source>
        <dbReference type="Proteomes" id="UP001596523"/>
    </source>
</evidence>
<reference evidence="4" key="1">
    <citation type="journal article" date="2019" name="Int. J. Syst. Evol. Microbiol.">
        <title>The Global Catalogue of Microorganisms (GCM) 10K type strain sequencing project: providing services to taxonomists for standard genome sequencing and annotation.</title>
        <authorList>
            <consortium name="The Broad Institute Genomics Platform"/>
            <consortium name="The Broad Institute Genome Sequencing Center for Infectious Disease"/>
            <person name="Wu L."/>
            <person name="Ma J."/>
        </authorList>
    </citation>
    <scope>NUCLEOTIDE SEQUENCE [LARGE SCALE GENOMIC DNA]</scope>
    <source>
        <strain evidence="4">SYNS20</strain>
    </source>
</reference>
<feature type="region of interest" description="Disordered" evidence="1">
    <location>
        <begin position="1"/>
        <end position="21"/>
    </location>
</feature>
<comment type="caution">
    <text evidence="3">The sequence shown here is derived from an EMBL/GenBank/DDBJ whole genome shotgun (WGS) entry which is preliminary data.</text>
</comment>
<organism evidence="3 4">
    <name type="scientific">Streptomyces monticola</name>
    <dbReference type="NCBI Taxonomy" id="2666263"/>
    <lineage>
        <taxon>Bacteria</taxon>
        <taxon>Bacillati</taxon>
        <taxon>Actinomycetota</taxon>
        <taxon>Actinomycetes</taxon>
        <taxon>Kitasatosporales</taxon>
        <taxon>Streptomycetaceae</taxon>
        <taxon>Streptomyces</taxon>
    </lineage>
</organism>
<keyword evidence="4" id="KW-1185">Reference proteome</keyword>
<sequence length="134" mass="13822">MDIPSANSTSPAQAALSALATQPQDQAALDTLAESSVLLPVPDEVSDAQDPNAAAMTLPVLEEPGGEQLVPVFTSELRMTELLPSISHCQRVPLGALAAQWPSDDLSLAIDAGSPDALTLTADGVRTLLARPRG</sequence>
<dbReference type="InterPro" id="IPR009839">
    <property type="entry name" value="SseB_N"/>
</dbReference>